<protein>
    <submittedName>
        <fullName evidence="1">Uncharacterized protein</fullName>
    </submittedName>
</protein>
<proteinExistence type="predicted"/>
<evidence type="ECO:0000313" key="2">
    <source>
        <dbReference type="Proteomes" id="UP001056384"/>
    </source>
</evidence>
<name>A0A9Q9AUJ2_9PEZI</name>
<evidence type="ECO:0000313" key="1">
    <source>
        <dbReference type="EMBL" id="USW52257.1"/>
    </source>
</evidence>
<dbReference type="AlphaFoldDB" id="A0A9Q9AUJ2"/>
<dbReference type="EMBL" id="CP099421">
    <property type="protein sequence ID" value="USW52257.1"/>
    <property type="molecule type" value="Genomic_DNA"/>
</dbReference>
<keyword evidence="2" id="KW-1185">Reference proteome</keyword>
<reference evidence="1" key="1">
    <citation type="submission" date="2022-06" db="EMBL/GenBank/DDBJ databases">
        <title>Complete genome sequences of two strains of the flax pathogen Septoria linicola.</title>
        <authorList>
            <person name="Lapalu N."/>
            <person name="Simon A."/>
            <person name="Demenou B."/>
            <person name="Paumier D."/>
            <person name="Guillot M.-P."/>
            <person name="Gout L."/>
            <person name="Valade R."/>
        </authorList>
    </citation>
    <scope>NUCLEOTIDE SEQUENCE</scope>
    <source>
        <strain evidence="1">SE15195</strain>
    </source>
</reference>
<organism evidence="1 2">
    <name type="scientific">Septoria linicola</name>
    <dbReference type="NCBI Taxonomy" id="215465"/>
    <lineage>
        <taxon>Eukaryota</taxon>
        <taxon>Fungi</taxon>
        <taxon>Dikarya</taxon>
        <taxon>Ascomycota</taxon>
        <taxon>Pezizomycotina</taxon>
        <taxon>Dothideomycetes</taxon>
        <taxon>Dothideomycetidae</taxon>
        <taxon>Mycosphaerellales</taxon>
        <taxon>Mycosphaerellaceae</taxon>
        <taxon>Septoria</taxon>
    </lineage>
</organism>
<dbReference type="Proteomes" id="UP001056384">
    <property type="component" value="Chromosome 4"/>
</dbReference>
<accession>A0A9Q9AUJ2</accession>
<sequence>MAVVHSTPGNSSLESLSLHASGVGRFGHHDPTGRDIKGLSKALRSFERRWDISARDRQSPRPGQLVVKGKMIVVENCFAGLRAHNRKTIGEEKPQEDVAIVLEMLWPGITTDDNRDWRDDWSSYPLFTGDWGAVHRLIDQSLVAHGFNPPC</sequence>
<gene>
    <name evidence="1" type="ORF">Slin15195_G055760</name>
</gene>